<dbReference type="InterPro" id="IPR051164">
    <property type="entry name" value="NmrA-like_oxidored"/>
</dbReference>
<gene>
    <name evidence="4" type="ORF">TRAPUB_9948</name>
</gene>
<dbReference type="InterPro" id="IPR036291">
    <property type="entry name" value="NAD(P)-bd_dom_sf"/>
</dbReference>
<evidence type="ECO:0000259" key="3">
    <source>
        <dbReference type="Pfam" id="PF05368"/>
    </source>
</evidence>
<proteinExistence type="inferred from homology"/>
<reference evidence="4 5" key="1">
    <citation type="submission" date="2016-10" db="EMBL/GenBank/DDBJ databases">
        <title>Genome sequence of the basidiomycete white-rot fungus Trametes pubescens.</title>
        <authorList>
            <person name="Makela M.R."/>
            <person name="Granchi Z."/>
            <person name="Peng M."/>
            <person name="De Vries R.P."/>
            <person name="Grigoriev I."/>
            <person name="Riley R."/>
            <person name="Hilden K."/>
        </authorList>
    </citation>
    <scope>NUCLEOTIDE SEQUENCE [LARGE SCALE GENOMIC DNA]</scope>
    <source>
        <strain evidence="4 5">FBCC735</strain>
    </source>
</reference>
<keyword evidence="5" id="KW-1185">Reference proteome</keyword>
<dbReference type="PANTHER" id="PTHR42748">
    <property type="entry name" value="NITROGEN METABOLITE REPRESSION PROTEIN NMRA FAMILY MEMBER"/>
    <property type="match status" value="1"/>
</dbReference>
<comment type="caution">
    <text evidence="4">The sequence shown here is derived from an EMBL/GenBank/DDBJ whole genome shotgun (WGS) entry which is preliminary data.</text>
</comment>
<dbReference type="Gene3D" id="3.90.25.10">
    <property type="entry name" value="UDP-galactose 4-epimerase, domain 1"/>
    <property type="match status" value="1"/>
</dbReference>
<protein>
    <submittedName>
        <fullName evidence="4">NmrA-like family domain-containing protein 1</fullName>
    </submittedName>
</protein>
<evidence type="ECO:0000313" key="4">
    <source>
        <dbReference type="EMBL" id="OJT13483.1"/>
    </source>
</evidence>
<sequence>MSNILDKKLILVIGATGAQGIAVIDKLLEPAADGSPSPYAVRALTRDPTSRRAKLLAAKGVELAKGAFDDLPSVYAALNGVWGAWVNTDGFTVGEVKELFAGMRIFELAKQIGTVRHYIWSNLDYSFKARGYNPAYRVEHYDGKGRVGEWMQAQPSIVSDDDMSWSIVTSGPYMEMLNIGMFGPVGQRKDGTFVFASPIGKGHVPMIALEDLGFFARYTFDHRAETSGKDLEIATDWVNWDHLVKTFTKVTGEKAVVLDRTFDEWSEIFLRADHPVANERAFGDGSTTWRQNFVGFWAQWRDDVIRRDFDWLRNVNPNGYTLESWMRTKDYKGQINQQALSKDAGKAEAATLLKNMEDDKAILLNKEAIARLLA</sequence>
<dbReference type="AlphaFoldDB" id="A0A1M2W112"/>
<dbReference type="Gene3D" id="3.40.50.720">
    <property type="entry name" value="NAD(P)-binding Rossmann-like Domain"/>
    <property type="match status" value="1"/>
</dbReference>
<accession>A0A1M2W112</accession>
<feature type="domain" description="NmrA-like" evidence="3">
    <location>
        <begin position="7"/>
        <end position="255"/>
    </location>
</feature>
<dbReference type="Pfam" id="PF05368">
    <property type="entry name" value="NmrA"/>
    <property type="match status" value="1"/>
</dbReference>
<dbReference type="OrthoDB" id="300709at2759"/>
<dbReference type="STRING" id="154538.A0A1M2W112"/>
<organism evidence="4 5">
    <name type="scientific">Trametes pubescens</name>
    <name type="common">White-rot fungus</name>
    <dbReference type="NCBI Taxonomy" id="154538"/>
    <lineage>
        <taxon>Eukaryota</taxon>
        <taxon>Fungi</taxon>
        <taxon>Dikarya</taxon>
        <taxon>Basidiomycota</taxon>
        <taxon>Agaricomycotina</taxon>
        <taxon>Agaricomycetes</taxon>
        <taxon>Polyporales</taxon>
        <taxon>Polyporaceae</taxon>
        <taxon>Trametes</taxon>
    </lineage>
</organism>
<dbReference type="PANTHER" id="PTHR42748:SF14">
    <property type="entry name" value="SNOAL-LIKE DOMAIN-CONTAINING PROTEIN"/>
    <property type="match status" value="1"/>
</dbReference>
<dbReference type="SUPFAM" id="SSF51735">
    <property type="entry name" value="NAD(P)-binding Rossmann-fold domains"/>
    <property type="match status" value="1"/>
</dbReference>
<keyword evidence="2" id="KW-0521">NADP</keyword>
<comment type="similarity">
    <text evidence="1">Belongs to the NmrA-type oxidoreductase family.</text>
</comment>
<dbReference type="InterPro" id="IPR008030">
    <property type="entry name" value="NmrA-like"/>
</dbReference>
<dbReference type="CDD" id="cd05251">
    <property type="entry name" value="NmrA_like_SDR_a"/>
    <property type="match status" value="1"/>
</dbReference>
<name>A0A1M2W112_TRAPU</name>
<evidence type="ECO:0000256" key="2">
    <source>
        <dbReference type="ARBA" id="ARBA00022857"/>
    </source>
</evidence>
<dbReference type="EMBL" id="MNAD01000403">
    <property type="protein sequence ID" value="OJT13483.1"/>
    <property type="molecule type" value="Genomic_DNA"/>
</dbReference>
<evidence type="ECO:0000313" key="5">
    <source>
        <dbReference type="Proteomes" id="UP000184267"/>
    </source>
</evidence>
<dbReference type="GO" id="GO:0005634">
    <property type="term" value="C:nucleus"/>
    <property type="evidence" value="ECO:0007669"/>
    <property type="project" value="TreeGrafter"/>
</dbReference>
<dbReference type="OMA" id="MTWRQNF"/>
<evidence type="ECO:0000256" key="1">
    <source>
        <dbReference type="ARBA" id="ARBA00006328"/>
    </source>
</evidence>
<dbReference type="Proteomes" id="UP000184267">
    <property type="component" value="Unassembled WGS sequence"/>
</dbReference>